<keyword evidence="1" id="KW-1133">Transmembrane helix</keyword>
<feature type="non-terminal residue" evidence="2">
    <location>
        <position position="1"/>
    </location>
</feature>
<keyword evidence="3" id="KW-1185">Reference proteome</keyword>
<feature type="transmembrane region" description="Helical" evidence="1">
    <location>
        <begin position="195"/>
        <end position="215"/>
    </location>
</feature>
<keyword evidence="1" id="KW-0472">Membrane</keyword>
<keyword evidence="1" id="KW-0812">Transmembrane</keyword>
<sequence>MSLKTLQFAIHENLANETYYETVVQLVCRRLHFHCNVTVVHFDFAESPNPFHGFTHMIFHGNRTYDFGIAGFGITADRMETVKFIFPSMGTKYVLAVYAENLAPPGEGAFISTLFTRIPAIETFGVLTLVYLLLALLITCAKFVAKPTPRAGYSLFQRLSKMTHSMFRLYTVAFGQDEIVLRWTTPTSLYTLNAIWFIVATIIGAVFCAIIPSLLTVATNQLPFTDAHSFQQSGFALVGGGLAFQLLNESSDPMRQSIARSMHVVPYNQVYECASREDRSIRQASQRVAYIREAGGLSHPSPNCSTSIAAVPSIAQIFATDFVTPKDSQYWNNFSREYLVLQEHGLLQHLDVLSYYNSESSPHVTLQERER</sequence>
<dbReference type="AlphaFoldDB" id="A0A9X6NKD7"/>
<dbReference type="Proteomes" id="UP000192578">
    <property type="component" value="Unassembled WGS sequence"/>
</dbReference>
<gene>
    <name evidence="2" type="ORF">BV898_18837</name>
</gene>
<feature type="transmembrane region" description="Helical" evidence="1">
    <location>
        <begin position="124"/>
        <end position="145"/>
    </location>
</feature>
<evidence type="ECO:0000313" key="3">
    <source>
        <dbReference type="Proteomes" id="UP000192578"/>
    </source>
</evidence>
<accession>A0A9X6NKD7</accession>
<evidence type="ECO:0000256" key="1">
    <source>
        <dbReference type="SAM" id="Phobius"/>
    </source>
</evidence>
<dbReference type="EMBL" id="MTYJ01000406">
    <property type="protein sequence ID" value="OWA54433.1"/>
    <property type="molecule type" value="Genomic_DNA"/>
</dbReference>
<proteinExistence type="predicted"/>
<reference evidence="3" key="1">
    <citation type="submission" date="2017-01" db="EMBL/GenBank/DDBJ databases">
        <title>Comparative genomics of anhydrobiosis in the tardigrade Hypsibius dujardini.</title>
        <authorList>
            <person name="Yoshida Y."/>
            <person name="Koutsovoulos G."/>
            <person name="Laetsch D."/>
            <person name="Stevens L."/>
            <person name="Kumar S."/>
            <person name="Horikawa D."/>
            <person name="Ishino K."/>
            <person name="Komine S."/>
            <person name="Tomita M."/>
            <person name="Blaxter M."/>
            <person name="Arakawa K."/>
        </authorList>
    </citation>
    <scope>NUCLEOTIDE SEQUENCE [LARGE SCALE GENOMIC DNA]</scope>
    <source>
        <strain evidence="3">Z151</strain>
    </source>
</reference>
<comment type="caution">
    <text evidence="2">The sequence shown here is derived from an EMBL/GenBank/DDBJ whole genome shotgun (WGS) entry which is preliminary data.</text>
</comment>
<protein>
    <recommendedName>
        <fullName evidence="4">Ionotropic glutamate receptor C-terminal domain-containing protein</fullName>
    </recommendedName>
</protein>
<evidence type="ECO:0000313" key="2">
    <source>
        <dbReference type="EMBL" id="OWA54433.1"/>
    </source>
</evidence>
<dbReference type="SUPFAM" id="SSF53850">
    <property type="entry name" value="Periplasmic binding protein-like II"/>
    <property type="match status" value="1"/>
</dbReference>
<name>A0A9X6NKD7_HYPEX</name>
<evidence type="ECO:0008006" key="4">
    <source>
        <dbReference type="Google" id="ProtNLM"/>
    </source>
</evidence>
<organism evidence="2 3">
    <name type="scientific">Hypsibius exemplaris</name>
    <name type="common">Freshwater tardigrade</name>
    <dbReference type="NCBI Taxonomy" id="2072580"/>
    <lineage>
        <taxon>Eukaryota</taxon>
        <taxon>Metazoa</taxon>
        <taxon>Ecdysozoa</taxon>
        <taxon>Tardigrada</taxon>
        <taxon>Eutardigrada</taxon>
        <taxon>Parachela</taxon>
        <taxon>Hypsibioidea</taxon>
        <taxon>Hypsibiidae</taxon>
        <taxon>Hypsibius</taxon>
    </lineage>
</organism>